<dbReference type="RefSeq" id="WP_010839928.1">
    <property type="nucleotide sequence ID" value="NZ_QRCM01000001.1"/>
</dbReference>
<dbReference type="InterPro" id="IPR015793">
    <property type="entry name" value="Pyrv_Knase_brl"/>
</dbReference>
<evidence type="ECO:0000256" key="3">
    <source>
        <dbReference type="ARBA" id="ARBA00008663"/>
    </source>
</evidence>
<keyword evidence="11" id="KW-0324">Glycolysis</keyword>
<keyword evidence="6" id="KW-0479">Metal-binding</keyword>
<keyword evidence="12 14" id="KW-0670">Pyruvate</keyword>
<comment type="caution">
    <text evidence="14">The sequence shown here is derived from an EMBL/GenBank/DDBJ whole genome shotgun (WGS) entry which is preliminary data.</text>
</comment>
<evidence type="ECO:0000313" key="14">
    <source>
        <dbReference type="EMBL" id="TXG89841.1"/>
    </source>
</evidence>
<dbReference type="Pfam" id="PF00224">
    <property type="entry name" value="PK"/>
    <property type="match status" value="1"/>
</dbReference>
<evidence type="ECO:0000256" key="12">
    <source>
        <dbReference type="ARBA" id="ARBA00023317"/>
    </source>
</evidence>
<organism evidence="14 15">
    <name type="scientific">Rhodococcus rhodnii</name>
    <dbReference type="NCBI Taxonomy" id="38312"/>
    <lineage>
        <taxon>Bacteria</taxon>
        <taxon>Bacillati</taxon>
        <taxon>Actinomycetota</taxon>
        <taxon>Actinomycetes</taxon>
        <taxon>Mycobacteriales</taxon>
        <taxon>Nocardiaceae</taxon>
        <taxon>Rhodococcus</taxon>
    </lineage>
</organism>
<dbReference type="GO" id="GO:0004743">
    <property type="term" value="F:pyruvate kinase activity"/>
    <property type="evidence" value="ECO:0007669"/>
    <property type="project" value="UniProtKB-EC"/>
</dbReference>
<sequence length="594" mass="63528">MTSGRVLPQQLEALRGEIADLREVALAAESEAAEAIAAVHPDHRAAAANLVRYRALRNRDLRDLQVRLSRAGLSSLGRMESDVMRNLDAVLTMLDLVAGRPGPGDDETPEPGVELFHNAAALLGGTPDDRSTRIMVTMPSDAASDAALVKSFVTAGMDLARINCAHDGPDEWAAMAVHVRSAGENVRIAMDLGGPKLRTGPIEPGPEVVKIKPGRDAAGRVLTPSSVWLGRAPLHAHDRAVPVVDEGWVARRVVGESVEFREARGRRRAMSVVEATGTGVRIVGDRTSYLIPGTALAVGDDTTVVGALPATEQALRINRGDSMVLTASQVPTKPTTDGRHRIGCTLPEAFGAVHEGHRVLFDDGKIGGVVTSASAEEIHVGITAAPMGGTKLKAEKGINFPDSSLPIAALTDEDKEDLRSVVALADIVEISFVRSADDVRELFDLLEQHGGTELGVVVKLETVAGFDALPDVLLELMRWERIGVMIARGDLAVEAGFERLAEVQEETLWLCQAARVPVIWATQVLDSLADAGVPTRAEVTDAAQGERAECVMLNKGPYIEQAIGALDDILRRMQSHVYKKNPLLRRLGAWQIGS</sequence>
<comment type="similarity">
    <text evidence="3">Belongs to the pyruvate kinase family.</text>
</comment>
<gene>
    <name evidence="14" type="ORF">DW322_05955</name>
</gene>
<evidence type="ECO:0000256" key="11">
    <source>
        <dbReference type="ARBA" id="ARBA00023152"/>
    </source>
</evidence>
<evidence type="ECO:0000259" key="13">
    <source>
        <dbReference type="Pfam" id="PF00224"/>
    </source>
</evidence>
<keyword evidence="9" id="KW-0067">ATP-binding</keyword>
<dbReference type="EMBL" id="QRCM01000001">
    <property type="protein sequence ID" value="TXG89841.1"/>
    <property type="molecule type" value="Genomic_DNA"/>
</dbReference>
<keyword evidence="8 14" id="KW-0418">Kinase</keyword>
<evidence type="ECO:0000256" key="9">
    <source>
        <dbReference type="ARBA" id="ARBA00022840"/>
    </source>
</evidence>
<dbReference type="GO" id="GO:0030955">
    <property type="term" value="F:potassium ion binding"/>
    <property type="evidence" value="ECO:0007669"/>
    <property type="project" value="InterPro"/>
</dbReference>
<feature type="domain" description="Pyruvate kinase barrel" evidence="13">
    <location>
        <begin position="311"/>
        <end position="554"/>
    </location>
</feature>
<dbReference type="InterPro" id="IPR040442">
    <property type="entry name" value="Pyrv_kinase-like_dom_sf"/>
</dbReference>
<evidence type="ECO:0000256" key="7">
    <source>
        <dbReference type="ARBA" id="ARBA00022741"/>
    </source>
</evidence>
<keyword evidence="5" id="KW-0808">Transferase</keyword>
<dbReference type="InterPro" id="IPR011037">
    <property type="entry name" value="Pyrv_Knase-like_insert_dom_sf"/>
</dbReference>
<proteinExistence type="inferred from homology"/>
<dbReference type="SUPFAM" id="SSF51621">
    <property type="entry name" value="Phosphoenolpyruvate/pyruvate domain"/>
    <property type="match status" value="1"/>
</dbReference>
<dbReference type="Gene3D" id="3.20.20.60">
    <property type="entry name" value="Phosphoenolpyruvate-binding domains"/>
    <property type="match status" value="2"/>
</dbReference>
<evidence type="ECO:0000256" key="6">
    <source>
        <dbReference type="ARBA" id="ARBA00022723"/>
    </source>
</evidence>
<dbReference type="GO" id="GO:0005524">
    <property type="term" value="F:ATP binding"/>
    <property type="evidence" value="ECO:0007669"/>
    <property type="project" value="UniProtKB-KW"/>
</dbReference>
<accession>A0A6P2CDQ9</accession>
<dbReference type="PANTHER" id="PTHR11817">
    <property type="entry name" value="PYRUVATE KINASE"/>
    <property type="match status" value="1"/>
</dbReference>
<keyword evidence="10" id="KW-0460">Magnesium</keyword>
<evidence type="ECO:0000256" key="4">
    <source>
        <dbReference type="ARBA" id="ARBA00012142"/>
    </source>
</evidence>
<evidence type="ECO:0000256" key="8">
    <source>
        <dbReference type="ARBA" id="ARBA00022777"/>
    </source>
</evidence>
<dbReference type="NCBIfam" id="NF011314">
    <property type="entry name" value="PRK14725.1"/>
    <property type="match status" value="1"/>
</dbReference>
<keyword evidence="7" id="KW-0547">Nucleotide-binding</keyword>
<comment type="cofactor">
    <cofactor evidence="1">
        <name>K(+)</name>
        <dbReference type="ChEBI" id="CHEBI:29103"/>
    </cofactor>
</comment>
<protein>
    <recommendedName>
        <fullName evidence="4">pyruvate kinase</fullName>
        <ecNumber evidence="4">2.7.1.40</ecNumber>
    </recommendedName>
</protein>
<dbReference type="SUPFAM" id="SSF50800">
    <property type="entry name" value="PK beta-barrel domain-like"/>
    <property type="match status" value="1"/>
</dbReference>
<reference evidence="14 15" key="1">
    <citation type="submission" date="2018-07" db="EMBL/GenBank/DDBJ databases">
        <title>Genome sequence of Rhodococcus rhodnii ATCC 35071 from Rhodnius prolixus.</title>
        <authorList>
            <person name="Patel V."/>
            <person name="Vogel K.J."/>
        </authorList>
    </citation>
    <scope>NUCLEOTIDE SEQUENCE [LARGE SCALE GENOMIC DNA]</scope>
    <source>
        <strain evidence="14 15">ATCC 35071</strain>
    </source>
</reference>
<dbReference type="AlphaFoldDB" id="A0A6P2CDQ9"/>
<name>A0A6P2CDQ9_9NOCA</name>
<evidence type="ECO:0000256" key="10">
    <source>
        <dbReference type="ARBA" id="ARBA00022842"/>
    </source>
</evidence>
<dbReference type="Proteomes" id="UP000471120">
    <property type="component" value="Unassembled WGS sequence"/>
</dbReference>
<dbReference type="UniPathway" id="UPA00109">
    <property type="reaction ID" value="UER00188"/>
</dbReference>
<evidence type="ECO:0000256" key="2">
    <source>
        <dbReference type="ARBA" id="ARBA00004997"/>
    </source>
</evidence>
<dbReference type="InterPro" id="IPR015813">
    <property type="entry name" value="Pyrv/PenolPyrv_kinase-like_dom"/>
</dbReference>
<dbReference type="GO" id="GO:0000287">
    <property type="term" value="F:magnesium ion binding"/>
    <property type="evidence" value="ECO:0007669"/>
    <property type="project" value="InterPro"/>
</dbReference>
<evidence type="ECO:0000256" key="1">
    <source>
        <dbReference type="ARBA" id="ARBA00001958"/>
    </source>
</evidence>
<evidence type="ECO:0000313" key="15">
    <source>
        <dbReference type="Proteomes" id="UP000471120"/>
    </source>
</evidence>
<comment type="pathway">
    <text evidence="2">Carbohydrate degradation; glycolysis; pyruvate from D-glyceraldehyde 3-phosphate: step 5/5.</text>
</comment>
<dbReference type="GO" id="GO:0016301">
    <property type="term" value="F:kinase activity"/>
    <property type="evidence" value="ECO:0007669"/>
    <property type="project" value="UniProtKB-KW"/>
</dbReference>
<dbReference type="EC" id="2.7.1.40" evidence="4"/>
<dbReference type="Gene3D" id="2.40.33.10">
    <property type="entry name" value="PK beta-barrel domain-like"/>
    <property type="match status" value="2"/>
</dbReference>
<dbReference type="InterPro" id="IPR001697">
    <property type="entry name" value="Pyr_Knase"/>
</dbReference>
<dbReference type="InterPro" id="IPR015806">
    <property type="entry name" value="Pyrv_Knase_insert_dom_sf"/>
</dbReference>
<evidence type="ECO:0000256" key="5">
    <source>
        <dbReference type="ARBA" id="ARBA00022679"/>
    </source>
</evidence>